<dbReference type="AlphaFoldDB" id="A0A1T4N8Q7"/>
<reference evidence="1 2" key="1">
    <citation type="submission" date="2017-02" db="EMBL/GenBank/DDBJ databases">
        <authorList>
            <person name="Peterson S.W."/>
        </authorList>
    </citation>
    <scope>NUCLEOTIDE SEQUENCE [LARGE SCALE GENOMIC DNA]</scope>
    <source>
        <strain evidence="1 2">DSM 45154</strain>
    </source>
</reference>
<proteinExistence type="predicted"/>
<evidence type="ECO:0000313" key="1">
    <source>
        <dbReference type="EMBL" id="SJZ75496.1"/>
    </source>
</evidence>
<protein>
    <submittedName>
        <fullName evidence="1">Uncharacterized protein</fullName>
    </submittedName>
</protein>
<organism evidence="1 2">
    <name type="scientific">Marinactinospora thermotolerans DSM 45154</name>
    <dbReference type="NCBI Taxonomy" id="1122192"/>
    <lineage>
        <taxon>Bacteria</taxon>
        <taxon>Bacillati</taxon>
        <taxon>Actinomycetota</taxon>
        <taxon>Actinomycetes</taxon>
        <taxon>Streptosporangiales</taxon>
        <taxon>Nocardiopsidaceae</taxon>
        <taxon>Marinactinospora</taxon>
    </lineage>
</organism>
<evidence type="ECO:0000313" key="2">
    <source>
        <dbReference type="Proteomes" id="UP000190637"/>
    </source>
</evidence>
<accession>A0A1T4N8Q7</accession>
<gene>
    <name evidence="1" type="ORF">SAMN02745673_01327</name>
</gene>
<name>A0A1T4N8Q7_9ACTN</name>
<dbReference type="EMBL" id="FUWS01000003">
    <property type="protein sequence ID" value="SJZ75496.1"/>
    <property type="molecule type" value="Genomic_DNA"/>
</dbReference>
<dbReference type="Pfam" id="PF17914">
    <property type="entry name" value="HopA1"/>
    <property type="match status" value="1"/>
</dbReference>
<dbReference type="Proteomes" id="UP000190637">
    <property type="component" value="Unassembled WGS sequence"/>
</dbReference>
<dbReference type="InterPro" id="IPR040871">
    <property type="entry name" value="HopA1"/>
</dbReference>
<sequence length="333" mass="36467">MTVTVSPRKSGTDHTGRLSPRLLQALERVRIRPDLRGAVVDGQEIEADDHHDLRRKLSTTLYEVFHAGRSTAGDAVPFHIRDPRLERELAERVPHRETVTRVVLCSDPEVSETSGRTVVVQRDGVRIRVAADRIRSEGASVGAVVDMVVSPCRAALSPGFFLVDGTRSVHSAGPILRLYVHLEKAEAALLVWEHVLRLLEESQTPYRAKVLSSDVLFPRSDGLVVYLRPDSAHIARRIPALLRGVDGIGTRTSVFAVPISPGVAIAREPEDPRPHMRGLSFGQHRAGVLAQALVESVRDELPVEEVIGQQFTEAGICASEPARNIGDAEFAES</sequence>
<keyword evidence="2" id="KW-1185">Reference proteome</keyword>
<dbReference type="STRING" id="1122192.SAMN02745673_01327"/>
<dbReference type="OrthoDB" id="2408361at2"/>
<dbReference type="RefSeq" id="WP_078760724.1">
    <property type="nucleotide sequence ID" value="NZ_FUWS01000003.1"/>
</dbReference>